<dbReference type="GO" id="GO:0003700">
    <property type="term" value="F:DNA-binding transcription factor activity"/>
    <property type="evidence" value="ECO:0007669"/>
    <property type="project" value="InterPro"/>
</dbReference>
<evidence type="ECO:0000256" key="1">
    <source>
        <dbReference type="ARBA" id="ARBA00009437"/>
    </source>
</evidence>
<keyword evidence="2" id="KW-0805">Transcription regulation</keyword>
<protein>
    <submittedName>
        <fullName evidence="6">LysR family transcriptional regulator</fullName>
    </submittedName>
</protein>
<dbReference type="PRINTS" id="PR00039">
    <property type="entry name" value="HTHLYSR"/>
</dbReference>
<dbReference type="Gene3D" id="1.10.10.10">
    <property type="entry name" value="Winged helix-like DNA-binding domain superfamily/Winged helix DNA-binding domain"/>
    <property type="match status" value="1"/>
</dbReference>
<dbReference type="CDD" id="cd05466">
    <property type="entry name" value="PBP2_LTTR_substrate"/>
    <property type="match status" value="1"/>
</dbReference>
<organism evidence="6 7">
    <name type="scientific">Alcanivorax profundi</name>
    <dbReference type="NCBI Taxonomy" id="2338368"/>
    <lineage>
        <taxon>Bacteria</taxon>
        <taxon>Pseudomonadati</taxon>
        <taxon>Pseudomonadota</taxon>
        <taxon>Gammaproteobacteria</taxon>
        <taxon>Oceanospirillales</taxon>
        <taxon>Alcanivoracaceae</taxon>
        <taxon>Alcanivorax</taxon>
    </lineage>
</organism>
<dbReference type="GO" id="GO:0000976">
    <property type="term" value="F:transcription cis-regulatory region binding"/>
    <property type="evidence" value="ECO:0007669"/>
    <property type="project" value="TreeGrafter"/>
</dbReference>
<accession>A0A418Y2E2</accession>
<evidence type="ECO:0000256" key="4">
    <source>
        <dbReference type="ARBA" id="ARBA00023163"/>
    </source>
</evidence>
<comment type="caution">
    <text evidence="6">The sequence shown here is derived from an EMBL/GenBank/DDBJ whole genome shotgun (WGS) entry which is preliminary data.</text>
</comment>
<dbReference type="PROSITE" id="PS50931">
    <property type="entry name" value="HTH_LYSR"/>
    <property type="match status" value="1"/>
</dbReference>
<dbReference type="FunFam" id="1.10.10.10:FF:000001">
    <property type="entry name" value="LysR family transcriptional regulator"/>
    <property type="match status" value="1"/>
</dbReference>
<dbReference type="InterPro" id="IPR000847">
    <property type="entry name" value="LysR_HTH_N"/>
</dbReference>
<dbReference type="Gene3D" id="3.40.190.10">
    <property type="entry name" value="Periplasmic binding protein-like II"/>
    <property type="match status" value="2"/>
</dbReference>
<reference evidence="6 7" key="1">
    <citation type="submission" date="2018-09" db="EMBL/GenBank/DDBJ databases">
        <title>Alcanivorax profundi sp. nov., isolated from 1000 m-depth seawater of the Mariana Trench.</title>
        <authorList>
            <person name="Liu J."/>
        </authorList>
    </citation>
    <scope>NUCLEOTIDE SEQUENCE [LARGE SCALE GENOMIC DNA]</scope>
    <source>
        <strain evidence="6 7">MTEO17</strain>
    </source>
</reference>
<dbReference type="EMBL" id="QYYA01000001">
    <property type="protein sequence ID" value="RJG19706.1"/>
    <property type="molecule type" value="Genomic_DNA"/>
</dbReference>
<dbReference type="RefSeq" id="WP_119917420.1">
    <property type="nucleotide sequence ID" value="NZ_QYYA01000001.1"/>
</dbReference>
<dbReference type="OrthoDB" id="6080467at2"/>
<keyword evidence="3" id="KW-0238">DNA-binding</keyword>
<dbReference type="AlphaFoldDB" id="A0A418Y2E2"/>
<dbReference type="SUPFAM" id="SSF53850">
    <property type="entry name" value="Periplasmic binding protein-like II"/>
    <property type="match status" value="1"/>
</dbReference>
<dbReference type="InterPro" id="IPR036390">
    <property type="entry name" value="WH_DNA-bd_sf"/>
</dbReference>
<evidence type="ECO:0000256" key="3">
    <source>
        <dbReference type="ARBA" id="ARBA00023125"/>
    </source>
</evidence>
<keyword evidence="7" id="KW-1185">Reference proteome</keyword>
<evidence type="ECO:0000259" key="5">
    <source>
        <dbReference type="PROSITE" id="PS50931"/>
    </source>
</evidence>
<dbReference type="PANTHER" id="PTHR30126">
    <property type="entry name" value="HTH-TYPE TRANSCRIPTIONAL REGULATOR"/>
    <property type="match status" value="1"/>
</dbReference>
<gene>
    <name evidence="6" type="ORF">D4A39_02305</name>
</gene>
<feature type="domain" description="HTH lysR-type" evidence="5">
    <location>
        <begin position="6"/>
        <end position="59"/>
    </location>
</feature>
<dbReference type="Pfam" id="PF00126">
    <property type="entry name" value="HTH_1"/>
    <property type="match status" value="1"/>
</dbReference>
<evidence type="ECO:0000313" key="6">
    <source>
        <dbReference type="EMBL" id="RJG19706.1"/>
    </source>
</evidence>
<dbReference type="InterPro" id="IPR036388">
    <property type="entry name" value="WH-like_DNA-bd_sf"/>
</dbReference>
<name>A0A418Y2E2_9GAMM</name>
<dbReference type="SUPFAM" id="SSF46785">
    <property type="entry name" value="Winged helix' DNA-binding domain"/>
    <property type="match status" value="1"/>
</dbReference>
<evidence type="ECO:0000256" key="2">
    <source>
        <dbReference type="ARBA" id="ARBA00023015"/>
    </source>
</evidence>
<evidence type="ECO:0000313" key="7">
    <source>
        <dbReference type="Proteomes" id="UP000283734"/>
    </source>
</evidence>
<keyword evidence="4" id="KW-0804">Transcription</keyword>
<dbReference type="InterPro" id="IPR005119">
    <property type="entry name" value="LysR_subst-bd"/>
</dbReference>
<comment type="similarity">
    <text evidence="1">Belongs to the LysR transcriptional regulatory family.</text>
</comment>
<dbReference type="PANTHER" id="PTHR30126:SF99">
    <property type="entry name" value="TRANSCRIPTIONAL REGULATOR LYSR FAMILY"/>
    <property type="match status" value="1"/>
</dbReference>
<sequence length="308" mass="33764">MVNPLWLRTYCTLIEVGHFTRTAEQLHMTQSGVSQHVQKLEEQLSVTLLSRQGRGFIPTEAGERLYHEGRAVLASLTALNDTVTADPPWQGLVRVMSPGSIGLALYPRLLDLQQQHPRLAIDYRFAPNGDVESAIAESRVDLGYLSRQPSLSGIAARAVASEPLLLVTPGNTGSPDWDQLQALGFIGHPDGEHHARLLLSANFPAFRHIHQFPQRGFCNQIGMILEPVSRGLGFTVLPAHAVAAFSGKSTLGIHSLPEPVTEPLYLVWREGRVLPNRVRSVMNACDDLLSVLAGRWDRTESAVPATGR</sequence>
<dbReference type="Proteomes" id="UP000283734">
    <property type="component" value="Unassembled WGS sequence"/>
</dbReference>
<proteinExistence type="inferred from homology"/>
<dbReference type="Pfam" id="PF03466">
    <property type="entry name" value="LysR_substrate"/>
    <property type="match status" value="1"/>
</dbReference>